<evidence type="ECO:0000313" key="1">
    <source>
        <dbReference type="EMBL" id="KOM32319.1"/>
    </source>
</evidence>
<dbReference type="EMBL" id="CM003371">
    <property type="protein sequence ID" value="KOM32319.1"/>
    <property type="molecule type" value="Genomic_DNA"/>
</dbReference>
<evidence type="ECO:0000313" key="2">
    <source>
        <dbReference type="Proteomes" id="UP000053144"/>
    </source>
</evidence>
<dbReference type="AlphaFoldDB" id="A0A0L9TQ73"/>
<proteinExistence type="predicted"/>
<gene>
    <name evidence="1" type="ORF">LR48_Vigan01g187500</name>
</gene>
<dbReference type="Proteomes" id="UP000053144">
    <property type="component" value="Chromosome 1"/>
</dbReference>
<name>A0A0L9TQ73_PHAAN</name>
<protein>
    <submittedName>
        <fullName evidence="1">Uncharacterized protein</fullName>
    </submittedName>
</protein>
<accession>A0A0L9TQ73</accession>
<dbReference type="Gramene" id="KOM32319">
    <property type="protein sequence ID" value="KOM32319"/>
    <property type="gene ID" value="LR48_Vigan01g187500"/>
</dbReference>
<sequence>MFNQVLFADTVKNLTVQIPPWPNLRGEIGIAYVSDDGGEAGEIDVVFRDLFGGGFGAEAAWTGGAEKVSKCVDHV</sequence>
<reference evidence="2" key="1">
    <citation type="journal article" date="2015" name="Proc. Natl. Acad. Sci. U.S.A.">
        <title>Genome sequencing of adzuki bean (Vigna angularis) provides insight into high starch and low fat accumulation and domestication.</title>
        <authorList>
            <person name="Yang K."/>
            <person name="Tian Z."/>
            <person name="Chen C."/>
            <person name="Luo L."/>
            <person name="Zhao B."/>
            <person name="Wang Z."/>
            <person name="Yu L."/>
            <person name="Li Y."/>
            <person name="Sun Y."/>
            <person name="Li W."/>
            <person name="Chen Y."/>
            <person name="Li Y."/>
            <person name="Zhang Y."/>
            <person name="Ai D."/>
            <person name="Zhao J."/>
            <person name="Shang C."/>
            <person name="Ma Y."/>
            <person name="Wu B."/>
            <person name="Wang M."/>
            <person name="Gao L."/>
            <person name="Sun D."/>
            <person name="Zhang P."/>
            <person name="Guo F."/>
            <person name="Wang W."/>
            <person name="Li Y."/>
            <person name="Wang J."/>
            <person name="Varshney R.K."/>
            <person name="Wang J."/>
            <person name="Ling H.Q."/>
            <person name="Wan P."/>
        </authorList>
    </citation>
    <scope>NUCLEOTIDE SEQUENCE</scope>
    <source>
        <strain evidence="2">cv. Jingnong 6</strain>
    </source>
</reference>
<organism evidence="1 2">
    <name type="scientific">Phaseolus angularis</name>
    <name type="common">Azuki bean</name>
    <name type="synonym">Vigna angularis</name>
    <dbReference type="NCBI Taxonomy" id="3914"/>
    <lineage>
        <taxon>Eukaryota</taxon>
        <taxon>Viridiplantae</taxon>
        <taxon>Streptophyta</taxon>
        <taxon>Embryophyta</taxon>
        <taxon>Tracheophyta</taxon>
        <taxon>Spermatophyta</taxon>
        <taxon>Magnoliopsida</taxon>
        <taxon>eudicotyledons</taxon>
        <taxon>Gunneridae</taxon>
        <taxon>Pentapetalae</taxon>
        <taxon>rosids</taxon>
        <taxon>fabids</taxon>
        <taxon>Fabales</taxon>
        <taxon>Fabaceae</taxon>
        <taxon>Papilionoideae</taxon>
        <taxon>50 kb inversion clade</taxon>
        <taxon>NPAAA clade</taxon>
        <taxon>indigoferoid/millettioid clade</taxon>
        <taxon>Phaseoleae</taxon>
        <taxon>Vigna</taxon>
    </lineage>
</organism>